<keyword evidence="1" id="KW-0472">Membrane</keyword>
<reference evidence="2 3" key="1">
    <citation type="submission" date="2024-01" db="EMBL/GenBank/DDBJ databases">
        <authorList>
            <person name="Botero Cardona J."/>
        </authorList>
    </citation>
    <scope>NUCLEOTIDE SEQUENCE [LARGE SCALE GENOMIC DNA]</scope>
    <source>
        <strain evidence="2 3">LMG 33000</strain>
    </source>
</reference>
<keyword evidence="1" id="KW-1133">Transmembrane helix</keyword>
<evidence type="ECO:0000256" key="1">
    <source>
        <dbReference type="SAM" id="Phobius"/>
    </source>
</evidence>
<comment type="caution">
    <text evidence="2">The sequence shown here is derived from an EMBL/GenBank/DDBJ whole genome shotgun (WGS) entry which is preliminary data.</text>
</comment>
<keyword evidence="3" id="KW-1185">Reference proteome</keyword>
<sequence length="45" mass="5442">MTKESKEERDEELESKGDFPVYFRWWFILIGVIAVFCMFGYAFLL</sequence>
<dbReference type="RefSeq" id="WP_349641054.1">
    <property type="nucleotide sequence ID" value="NZ_CAWVOH010000001.1"/>
</dbReference>
<organism evidence="2 3">
    <name type="scientific">Eupransor demetentiae</name>
    <dbReference type="NCBI Taxonomy" id="3109584"/>
    <lineage>
        <taxon>Bacteria</taxon>
        <taxon>Bacillati</taxon>
        <taxon>Bacillota</taxon>
        <taxon>Bacilli</taxon>
        <taxon>Lactobacillales</taxon>
        <taxon>Lactobacillaceae</taxon>
        <taxon>Eupransor</taxon>
    </lineage>
</organism>
<evidence type="ECO:0000313" key="3">
    <source>
        <dbReference type="Proteomes" id="UP001314241"/>
    </source>
</evidence>
<gene>
    <name evidence="2" type="ORF">R54876_GBNLAHCA_00041</name>
</gene>
<name>A0ABM9N2W7_9LACO</name>
<proteinExistence type="predicted"/>
<dbReference type="Proteomes" id="UP001314241">
    <property type="component" value="Unassembled WGS sequence"/>
</dbReference>
<evidence type="ECO:0000313" key="2">
    <source>
        <dbReference type="EMBL" id="CAK8053486.1"/>
    </source>
</evidence>
<feature type="transmembrane region" description="Helical" evidence="1">
    <location>
        <begin position="21"/>
        <end position="44"/>
    </location>
</feature>
<protein>
    <submittedName>
        <fullName evidence="2">Uncharacterized protein</fullName>
    </submittedName>
</protein>
<accession>A0ABM9N2W7</accession>
<dbReference type="EMBL" id="CAWVOH010000001">
    <property type="protein sequence ID" value="CAK8053486.1"/>
    <property type="molecule type" value="Genomic_DNA"/>
</dbReference>
<keyword evidence="1" id="KW-0812">Transmembrane</keyword>